<feature type="transmembrane region" description="Helical" evidence="1">
    <location>
        <begin position="23"/>
        <end position="49"/>
    </location>
</feature>
<feature type="transmembrane region" description="Helical" evidence="1">
    <location>
        <begin position="364"/>
        <end position="387"/>
    </location>
</feature>
<evidence type="ECO:0000313" key="3">
    <source>
        <dbReference type="Proteomes" id="UP001274321"/>
    </source>
</evidence>
<sequence>MAGIGFALRRLAQRDSFGSSVQAYGYALMISGGPWMFTVAALAGAGWFSRDLLTIEAQPRFSIIIIYNFAASLVAAGPLVLVATRDLADRIYAKNVADVPTLLFGALGTISAVLAVTGLAFWGWVGDLTIGERAVAYANLLIVGGIWIASAFLSATKSFVAVSVSFAVGMGLALLLSGPLGARLGAVGILLAMTIGLAVVLYSLLACILAIYPDPVAGPALFWAGLRRYWEYAVAGLAYNAATWVDKWIMWLSPGHTTFIGSLPAHPAYDAAMFLAILSVLPSMALFLIAIETRFYEIYLEFYHGIAAHATLAQLKALHRKLVAGLTEGIRSIAILQAVICYTGVVAAPVLIDLLGGGLEMIPIFRLGLLGAMFHALLLFALVVMSYFDLRRPLLAVCVLFFVSNAAFTWISVVAGPSYSGYGYFASALVTTLFAYVLAARNIKQLLYVTFVTNNCMIRIR</sequence>
<dbReference type="RefSeq" id="WP_319842962.1">
    <property type="nucleotide sequence ID" value="NZ_JAXAFJ010000001.1"/>
</dbReference>
<reference evidence="2 3" key="1">
    <citation type="submission" date="2023-11" db="EMBL/GenBank/DDBJ databases">
        <authorList>
            <person name="Bao R."/>
        </authorList>
    </citation>
    <scope>NUCLEOTIDE SEQUENCE [LARGE SCALE GENOMIC DNA]</scope>
    <source>
        <strain evidence="2 3">PJ23</strain>
    </source>
</reference>
<feature type="transmembrane region" description="Helical" evidence="1">
    <location>
        <begin position="421"/>
        <end position="439"/>
    </location>
</feature>
<feature type="transmembrane region" description="Helical" evidence="1">
    <location>
        <begin position="394"/>
        <end position="415"/>
    </location>
</feature>
<proteinExistence type="predicted"/>
<comment type="caution">
    <text evidence="2">The sequence shown here is derived from an EMBL/GenBank/DDBJ whole genome shotgun (WGS) entry which is preliminary data.</text>
</comment>
<feature type="transmembrane region" description="Helical" evidence="1">
    <location>
        <begin position="159"/>
        <end position="177"/>
    </location>
</feature>
<feature type="transmembrane region" description="Helical" evidence="1">
    <location>
        <begin position="271"/>
        <end position="291"/>
    </location>
</feature>
<feature type="transmembrane region" description="Helical" evidence="1">
    <location>
        <begin position="330"/>
        <end position="352"/>
    </location>
</feature>
<keyword evidence="1" id="KW-0472">Membrane</keyword>
<keyword evidence="1" id="KW-0812">Transmembrane</keyword>
<keyword evidence="1" id="KW-1133">Transmembrane helix</keyword>
<dbReference type="InterPro" id="IPR031617">
    <property type="entry name" value="PelG"/>
</dbReference>
<feature type="transmembrane region" description="Helical" evidence="1">
    <location>
        <begin position="189"/>
        <end position="212"/>
    </location>
</feature>
<feature type="transmembrane region" description="Helical" evidence="1">
    <location>
        <begin position="102"/>
        <end position="122"/>
    </location>
</feature>
<organism evidence="2 3">
    <name type="scientific">Terrihabitans rhizophilus</name>
    <dbReference type="NCBI Taxonomy" id="3092662"/>
    <lineage>
        <taxon>Bacteria</taxon>
        <taxon>Pseudomonadati</taxon>
        <taxon>Pseudomonadota</taxon>
        <taxon>Alphaproteobacteria</taxon>
        <taxon>Hyphomicrobiales</taxon>
        <taxon>Terrihabitans</taxon>
    </lineage>
</organism>
<feature type="transmembrane region" description="Helical" evidence="1">
    <location>
        <begin position="134"/>
        <end position="153"/>
    </location>
</feature>
<name>A0ABU4RJ33_9HYPH</name>
<gene>
    <name evidence="2" type="primary">pelG</name>
    <name evidence="2" type="ORF">SCD90_02110</name>
</gene>
<accession>A0ABU4RJ33</accession>
<evidence type="ECO:0000256" key="1">
    <source>
        <dbReference type="SAM" id="Phobius"/>
    </source>
</evidence>
<feature type="transmembrane region" description="Helical" evidence="1">
    <location>
        <begin position="61"/>
        <end position="82"/>
    </location>
</feature>
<evidence type="ECO:0000313" key="2">
    <source>
        <dbReference type="EMBL" id="MDX6804847.1"/>
    </source>
</evidence>
<dbReference type="Proteomes" id="UP001274321">
    <property type="component" value="Unassembled WGS sequence"/>
</dbReference>
<dbReference type="Pfam" id="PF16933">
    <property type="entry name" value="PelG"/>
    <property type="match status" value="1"/>
</dbReference>
<keyword evidence="3" id="KW-1185">Reference proteome</keyword>
<protein>
    <submittedName>
        <fullName evidence="2">Exopolysaccharide Pel transporter PelG</fullName>
    </submittedName>
</protein>
<dbReference type="EMBL" id="JAXAFJ010000001">
    <property type="protein sequence ID" value="MDX6804847.1"/>
    <property type="molecule type" value="Genomic_DNA"/>
</dbReference>